<dbReference type="InterPro" id="IPR003018">
    <property type="entry name" value="GAF"/>
</dbReference>
<dbReference type="InterPro" id="IPR036890">
    <property type="entry name" value="HATPase_C_sf"/>
</dbReference>
<evidence type="ECO:0000259" key="9">
    <source>
        <dbReference type="PROSITE" id="PS50109"/>
    </source>
</evidence>
<keyword evidence="3" id="KW-0597">Phosphoprotein</keyword>
<keyword evidence="8" id="KW-0902">Two-component regulatory system</keyword>
<dbReference type="Pfam" id="PF13185">
    <property type="entry name" value="GAF_2"/>
    <property type="match status" value="2"/>
</dbReference>
<evidence type="ECO:0000256" key="5">
    <source>
        <dbReference type="ARBA" id="ARBA00022741"/>
    </source>
</evidence>
<dbReference type="SMART" id="SM00065">
    <property type="entry name" value="GAF"/>
    <property type="match status" value="2"/>
</dbReference>
<dbReference type="Gene3D" id="3.30.450.40">
    <property type="match status" value="2"/>
</dbReference>
<evidence type="ECO:0000256" key="2">
    <source>
        <dbReference type="ARBA" id="ARBA00012438"/>
    </source>
</evidence>
<dbReference type="GO" id="GO:0005524">
    <property type="term" value="F:ATP binding"/>
    <property type="evidence" value="ECO:0007669"/>
    <property type="project" value="UniProtKB-KW"/>
</dbReference>
<dbReference type="CDD" id="cd00082">
    <property type="entry name" value="HisKA"/>
    <property type="match status" value="1"/>
</dbReference>
<evidence type="ECO:0000256" key="6">
    <source>
        <dbReference type="ARBA" id="ARBA00022777"/>
    </source>
</evidence>
<dbReference type="GO" id="GO:0000155">
    <property type="term" value="F:phosphorelay sensor kinase activity"/>
    <property type="evidence" value="ECO:0007669"/>
    <property type="project" value="InterPro"/>
</dbReference>
<dbReference type="Gene3D" id="1.10.287.130">
    <property type="match status" value="1"/>
</dbReference>
<comment type="catalytic activity">
    <reaction evidence="1">
        <text>ATP + protein L-histidine = ADP + protein N-phospho-L-histidine.</text>
        <dbReference type="EC" id="2.7.13.3"/>
    </reaction>
</comment>
<reference evidence="11" key="1">
    <citation type="submission" date="2019-03" db="EMBL/GenBank/DDBJ databases">
        <title>Complete genome of Methylacidiphilum kamchatkense Kam1.</title>
        <authorList>
            <person name="Kruse T."/>
            <person name="Murarilal Ratnadevi C."/>
            <person name="Erikstad H.-A."/>
            <person name="Birkeland N.-K."/>
        </authorList>
    </citation>
    <scope>NUCLEOTIDE SEQUENCE [LARGE SCALE GENOMIC DNA]</scope>
    <source>
        <strain evidence="11">kam1</strain>
    </source>
</reference>
<organism evidence="10 11">
    <name type="scientific">Methylacidiphilum kamchatkense Kam1</name>
    <dbReference type="NCBI Taxonomy" id="1202785"/>
    <lineage>
        <taxon>Bacteria</taxon>
        <taxon>Pseudomonadati</taxon>
        <taxon>Verrucomicrobiota</taxon>
        <taxon>Methylacidiphilae</taxon>
        <taxon>Methylacidiphilales</taxon>
        <taxon>Methylacidiphilaceae</taxon>
        <taxon>Methylacidiphilum (ex Ratnadevi et al. 2023)</taxon>
    </lineage>
</organism>
<dbReference type="InterPro" id="IPR005467">
    <property type="entry name" value="His_kinase_dom"/>
</dbReference>
<evidence type="ECO:0000313" key="11">
    <source>
        <dbReference type="Proteomes" id="UP000315925"/>
    </source>
</evidence>
<evidence type="ECO:0000256" key="7">
    <source>
        <dbReference type="ARBA" id="ARBA00022840"/>
    </source>
</evidence>
<dbReference type="InterPro" id="IPR029016">
    <property type="entry name" value="GAF-like_dom_sf"/>
</dbReference>
<dbReference type="PANTHER" id="PTHR43065:SF10">
    <property type="entry name" value="PEROXIDE STRESS-ACTIVATED HISTIDINE KINASE MAK3"/>
    <property type="match status" value="1"/>
</dbReference>
<dbReference type="PRINTS" id="PR00344">
    <property type="entry name" value="BCTRLSENSOR"/>
</dbReference>
<dbReference type="EMBL" id="CP037899">
    <property type="protein sequence ID" value="QDQ42761.1"/>
    <property type="molecule type" value="Genomic_DNA"/>
</dbReference>
<keyword evidence="7" id="KW-0067">ATP-binding</keyword>
<keyword evidence="5" id="KW-0547">Nucleotide-binding</keyword>
<dbReference type="Pfam" id="PF02518">
    <property type="entry name" value="HATPase_c"/>
    <property type="match status" value="1"/>
</dbReference>
<evidence type="ECO:0000256" key="8">
    <source>
        <dbReference type="ARBA" id="ARBA00023012"/>
    </source>
</evidence>
<dbReference type="Proteomes" id="UP000315925">
    <property type="component" value="Chromosome"/>
</dbReference>
<evidence type="ECO:0000313" key="10">
    <source>
        <dbReference type="EMBL" id="QDQ42761.1"/>
    </source>
</evidence>
<evidence type="ECO:0000256" key="1">
    <source>
        <dbReference type="ARBA" id="ARBA00000085"/>
    </source>
</evidence>
<dbReference type="AlphaFoldDB" id="A0A516TNE8"/>
<proteinExistence type="predicted"/>
<keyword evidence="6" id="KW-0418">Kinase</keyword>
<dbReference type="SUPFAM" id="SSF55874">
    <property type="entry name" value="ATPase domain of HSP90 chaperone/DNA topoisomerase II/histidine kinase"/>
    <property type="match status" value="1"/>
</dbReference>
<dbReference type="STRING" id="1202785.A946_00695"/>
<feature type="domain" description="Histidine kinase" evidence="9">
    <location>
        <begin position="365"/>
        <end position="576"/>
    </location>
</feature>
<dbReference type="Pfam" id="PF00512">
    <property type="entry name" value="HisKA"/>
    <property type="match status" value="1"/>
</dbReference>
<sequence>MNMKSASEDKNNVLTAKKASLLSINKIKRLLTVQGVIRHFLKIAIDLTQSDSGSFVLFNPNTGFLDIEASFGLKRRAKKTKLRVGEGITGWVATSGKTLRIDDVSKDWRYVSIDPRIRSELAVPIEWQSTIVGVLNVDSHEKCHYRPQHEKQLETIASEAAQWLSYAWEIEKLRQQAKQLSTLIEIGRTIVSQEDLEKTLEGVVRNAVFFMNANKGKLFLLNREKSELLLIASYDSNKEDIKKEKMVISLSESIFGVVVKKCKPLAIQDIHEESLMHCPEFALENEMVSFLAVPLVFGKECQGLLAIFTATPHRFSNSQIQLLQTLADLSAVALAKARLLERIVQTEENLREGERLLSLGLLAAEIAHEIRNPLTVIHMLLHSLKMRIKEDPVSQRDLEVLEKKMSQLNRIVDQVLVIGRSTEPALEVMKVEEIIDDVLLLSRHKLAGQRIEVQTKISPLLPNLKADRAQVEQAVLNLILNAIQAMGEGGRLEIIAEIQHNDAEPYLAIRVKDTGSGMTQAEIEDIFVPFLTRKKEGTGLGLAIVQKIMENHRGKVEVHSTLGQGSTFSLLFPLLD</sequence>
<dbReference type="InterPro" id="IPR003661">
    <property type="entry name" value="HisK_dim/P_dom"/>
</dbReference>
<dbReference type="Gene3D" id="3.30.565.10">
    <property type="entry name" value="Histidine kinase-like ATPase, C-terminal domain"/>
    <property type="match status" value="1"/>
</dbReference>
<dbReference type="PANTHER" id="PTHR43065">
    <property type="entry name" value="SENSOR HISTIDINE KINASE"/>
    <property type="match status" value="1"/>
</dbReference>
<keyword evidence="4" id="KW-0808">Transferase</keyword>
<protein>
    <recommendedName>
        <fullName evidence="2">histidine kinase</fullName>
        <ecNumber evidence="2">2.7.13.3</ecNumber>
    </recommendedName>
</protein>
<dbReference type="InterPro" id="IPR036097">
    <property type="entry name" value="HisK_dim/P_sf"/>
</dbReference>
<dbReference type="KEGG" id="mkc:kam1_1544"/>
<name>A0A516TNE8_9BACT</name>
<dbReference type="PROSITE" id="PS50109">
    <property type="entry name" value="HIS_KIN"/>
    <property type="match status" value="1"/>
</dbReference>
<gene>
    <name evidence="10" type="ORF">kam1_1544</name>
</gene>
<dbReference type="SUPFAM" id="SSF47384">
    <property type="entry name" value="Homodimeric domain of signal transducing histidine kinase"/>
    <property type="match status" value="1"/>
</dbReference>
<accession>A0A516TNE8</accession>
<evidence type="ECO:0000256" key="4">
    <source>
        <dbReference type="ARBA" id="ARBA00022679"/>
    </source>
</evidence>
<dbReference type="InterPro" id="IPR004358">
    <property type="entry name" value="Sig_transdc_His_kin-like_C"/>
</dbReference>
<evidence type="ECO:0000256" key="3">
    <source>
        <dbReference type="ARBA" id="ARBA00022553"/>
    </source>
</evidence>
<dbReference type="InterPro" id="IPR003594">
    <property type="entry name" value="HATPase_dom"/>
</dbReference>
<dbReference type="SUPFAM" id="SSF55781">
    <property type="entry name" value="GAF domain-like"/>
    <property type="match status" value="2"/>
</dbReference>
<dbReference type="EC" id="2.7.13.3" evidence="2"/>
<dbReference type="SMART" id="SM00387">
    <property type="entry name" value="HATPase_c"/>
    <property type="match status" value="1"/>
</dbReference>
<dbReference type="SMART" id="SM00388">
    <property type="entry name" value="HisKA"/>
    <property type="match status" value="1"/>
</dbReference>